<gene>
    <name evidence="2" type="ORF">H072_1512</name>
</gene>
<dbReference type="OrthoDB" id="5354152at2759"/>
<sequence length="541" mass="60687">MPRKKADATTSTSKYAPVKTHNGGNLTLSDAYQGNLLLYQSLARYTQKILLERNITRVLAVQADLLRAEKQGRRVGGNSVAAIASRSVSGGARGTLDASLERVALVPDFDNGPTFGVMPVKLEWASDSIAAGQRNASFDGINRLLCECEVTLFCVNKDGEEEQMWKDSKSAVLVRGGESSFAHVKVKLERPFEIPLEAFAHDRRDAVTRLADAYEIRVLVKSGEAARGSPDLGSLSLVDARVEFLREPLVTSFRLDRSLRCTNSSSLPMKYQRTEDAPADVELTIKHAWSGRINFMAPTKKRKAASASEDTITVRSFKRPKTVQMEYTFRGSVKHFDDQGPKSSTKIDTNNKFYIFKCQGARYTCVICSNDTFKSLERLRFHLKNTHIYFAFALKQYRASKGREVAKIMVDPAVESTSSKPSLHHGKQQPFTWIRPRGYKAFNIKQYLEGDNSWTTRVGISEMERKMMNGPGRVCKRKGIVPKLVSSEENKRTCVVPERADGKAFVRFRNREEICAGDEVLESDDEVDESWLKKTVAEPKK</sequence>
<accession>S8BYB2</accession>
<dbReference type="OMA" id="NTHIYFA"/>
<reference evidence="2 3" key="1">
    <citation type="journal article" date="2013" name="PLoS Genet.">
        <title>Genomic mechanisms accounting for the adaptation to parasitism in nematode-trapping fungi.</title>
        <authorList>
            <person name="Meerupati T."/>
            <person name="Andersson K.M."/>
            <person name="Friman E."/>
            <person name="Kumar D."/>
            <person name="Tunlid A."/>
            <person name="Ahren D."/>
        </authorList>
    </citation>
    <scope>NUCLEOTIDE SEQUENCE [LARGE SCALE GENOMIC DNA]</scope>
    <source>
        <strain evidence="2 3">CBS 200.50</strain>
    </source>
</reference>
<keyword evidence="3" id="KW-1185">Reference proteome</keyword>
<evidence type="ECO:0000313" key="3">
    <source>
        <dbReference type="Proteomes" id="UP000015100"/>
    </source>
</evidence>
<dbReference type="HOGENOM" id="CLU_503446_0_0_1"/>
<dbReference type="STRING" id="1284197.S8BYB2"/>
<dbReference type="EMBL" id="AQGS01000045">
    <property type="protein sequence ID" value="EPS44478.1"/>
    <property type="molecule type" value="Genomic_DNA"/>
</dbReference>
<protein>
    <submittedName>
        <fullName evidence="2">Uncharacterized protein</fullName>
    </submittedName>
</protein>
<evidence type="ECO:0000256" key="1">
    <source>
        <dbReference type="SAM" id="MobiDB-lite"/>
    </source>
</evidence>
<dbReference type="Proteomes" id="UP000015100">
    <property type="component" value="Unassembled WGS sequence"/>
</dbReference>
<evidence type="ECO:0000313" key="2">
    <source>
        <dbReference type="EMBL" id="EPS44478.1"/>
    </source>
</evidence>
<feature type="region of interest" description="Disordered" evidence="1">
    <location>
        <begin position="1"/>
        <end position="20"/>
    </location>
</feature>
<name>S8BYB2_DACHA</name>
<reference evidence="3" key="2">
    <citation type="submission" date="2013-04" db="EMBL/GenBank/DDBJ databases">
        <title>Genomic mechanisms accounting for the adaptation to parasitism in nematode-trapping fungi.</title>
        <authorList>
            <person name="Ahren D.G."/>
        </authorList>
    </citation>
    <scope>NUCLEOTIDE SEQUENCE [LARGE SCALE GENOMIC DNA]</scope>
    <source>
        <strain evidence="3">CBS 200.50</strain>
    </source>
</reference>
<comment type="caution">
    <text evidence="2">The sequence shown here is derived from an EMBL/GenBank/DDBJ whole genome shotgun (WGS) entry which is preliminary data.</text>
</comment>
<dbReference type="AlphaFoldDB" id="S8BYB2"/>
<proteinExistence type="predicted"/>
<organism evidence="2 3">
    <name type="scientific">Dactylellina haptotyla (strain CBS 200.50)</name>
    <name type="common">Nematode-trapping fungus</name>
    <name type="synonym">Monacrosporium haptotylum</name>
    <dbReference type="NCBI Taxonomy" id="1284197"/>
    <lineage>
        <taxon>Eukaryota</taxon>
        <taxon>Fungi</taxon>
        <taxon>Dikarya</taxon>
        <taxon>Ascomycota</taxon>
        <taxon>Pezizomycotina</taxon>
        <taxon>Orbiliomycetes</taxon>
        <taxon>Orbiliales</taxon>
        <taxon>Orbiliaceae</taxon>
        <taxon>Dactylellina</taxon>
    </lineage>
</organism>